<dbReference type="AlphaFoldDB" id="A0AAP2XRC1"/>
<gene>
    <name evidence="9" type="ORF">LJD74_14370</name>
    <name evidence="10" type="ORF">NE542_09565</name>
</gene>
<dbReference type="Proteomes" id="UP001204814">
    <property type="component" value="Unassembled WGS sequence"/>
</dbReference>
<dbReference type="EMBL" id="JANGBO010000009">
    <property type="protein sequence ID" value="MCQ5062058.1"/>
    <property type="molecule type" value="Genomic_DNA"/>
</dbReference>
<dbReference type="Proteomes" id="UP001197827">
    <property type="component" value="Unassembled WGS sequence"/>
</dbReference>
<dbReference type="PANTHER" id="PTHR32309:SF13">
    <property type="entry name" value="FERRIC ENTEROBACTIN TRANSPORT PROTEIN FEPE"/>
    <property type="match status" value="1"/>
</dbReference>
<keyword evidence="5 7" id="KW-1133">Transmembrane helix</keyword>
<proteinExistence type="inferred from homology"/>
<evidence type="ECO:0000313" key="11">
    <source>
        <dbReference type="Proteomes" id="UP001204814"/>
    </source>
</evidence>
<dbReference type="InterPro" id="IPR050445">
    <property type="entry name" value="Bact_polysacc_biosynth/exp"/>
</dbReference>
<evidence type="ECO:0000256" key="1">
    <source>
        <dbReference type="ARBA" id="ARBA00004651"/>
    </source>
</evidence>
<dbReference type="EMBL" id="JAJDKQ010000045">
    <property type="protein sequence ID" value="MCB8563172.1"/>
    <property type="molecule type" value="Genomic_DNA"/>
</dbReference>
<sequence length="241" mass="27200">MDINNEEQNEIEIDLRELFFHIKRYWYIVVVSILVGVLGAAFYLWKIEVPQYQATAMIYMRDSNTQISVSDLQVNQELSSDYMVILKSRPVLNRIISDLDVDMTYDQLYNSTTISTIDDTRIIKITVTNTNAQIAADLANQLVDRGVDTVEEIESKQPYTVEKAVVDNNKINTSNKKVLLMGMLLGLVASIGGLFIQFMLNDKVRSADDIEKLLGVPVLAGIGENKELAKSNGGRKHHETR</sequence>
<evidence type="ECO:0000313" key="10">
    <source>
        <dbReference type="EMBL" id="MCQ5062058.1"/>
    </source>
</evidence>
<dbReference type="InterPro" id="IPR003856">
    <property type="entry name" value="LPS_length_determ_N"/>
</dbReference>
<dbReference type="GO" id="GO:0004713">
    <property type="term" value="F:protein tyrosine kinase activity"/>
    <property type="evidence" value="ECO:0007669"/>
    <property type="project" value="TreeGrafter"/>
</dbReference>
<evidence type="ECO:0000256" key="7">
    <source>
        <dbReference type="SAM" id="Phobius"/>
    </source>
</evidence>
<dbReference type="RefSeq" id="WP_117346452.1">
    <property type="nucleotide sequence ID" value="NZ_JAJDKQ010000045.1"/>
</dbReference>
<evidence type="ECO:0000313" key="9">
    <source>
        <dbReference type="EMBL" id="MCB8563172.1"/>
    </source>
</evidence>
<keyword evidence="4 7" id="KW-0812">Transmembrane</keyword>
<reference evidence="10" key="2">
    <citation type="submission" date="2022-06" db="EMBL/GenBank/DDBJ databases">
        <title>Isolation of gut microbiota from human fecal samples.</title>
        <authorList>
            <person name="Pamer E.G."/>
            <person name="Barat B."/>
            <person name="Waligurski E."/>
            <person name="Medina S."/>
            <person name="Paddock L."/>
            <person name="Mostad J."/>
        </authorList>
    </citation>
    <scope>NUCLEOTIDE SEQUENCE</scope>
    <source>
        <strain evidence="10">DFI.6.24</strain>
    </source>
</reference>
<comment type="subcellular location">
    <subcellularLocation>
        <location evidence="1">Cell membrane</location>
        <topology evidence="1">Multi-pass membrane protein</topology>
    </subcellularLocation>
</comment>
<feature type="transmembrane region" description="Helical" evidence="7">
    <location>
        <begin position="25"/>
        <end position="45"/>
    </location>
</feature>
<dbReference type="Pfam" id="PF02706">
    <property type="entry name" value="Wzz"/>
    <property type="match status" value="1"/>
</dbReference>
<evidence type="ECO:0000256" key="5">
    <source>
        <dbReference type="ARBA" id="ARBA00022989"/>
    </source>
</evidence>
<evidence type="ECO:0000256" key="4">
    <source>
        <dbReference type="ARBA" id="ARBA00022692"/>
    </source>
</evidence>
<evidence type="ECO:0000256" key="3">
    <source>
        <dbReference type="ARBA" id="ARBA00022475"/>
    </source>
</evidence>
<feature type="domain" description="Polysaccharide chain length determinant N-terminal" evidence="8">
    <location>
        <begin position="12"/>
        <end position="99"/>
    </location>
</feature>
<comment type="caution">
    <text evidence="10">The sequence shown here is derived from an EMBL/GenBank/DDBJ whole genome shotgun (WGS) entry which is preliminary data.</text>
</comment>
<accession>A0AAP2XRC1</accession>
<evidence type="ECO:0000256" key="6">
    <source>
        <dbReference type="ARBA" id="ARBA00023136"/>
    </source>
</evidence>
<keyword evidence="6 7" id="KW-0472">Membrane</keyword>
<name>A0AAP2XRC1_9FIRM</name>
<comment type="similarity">
    <text evidence="2">Belongs to the CpsC/CapA family.</text>
</comment>
<reference evidence="9" key="1">
    <citation type="submission" date="2021-10" db="EMBL/GenBank/DDBJ databases">
        <title>Collection of gut derived symbiotic bacterial strains cultured from healthy donors.</title>
        <authorList>
            <person name="Lin H."/>
            <person name="Littmann E."/>
            <person name="Kohout C."/>
            <person name="Pamer E.G."/>
        </authorList>
    </citation>
    <scope>NUCLEOTIDE SEQUENCE</scope>
    <source>
        <strain evidence="9">DFI.5.2</strain>
    </source>
</reference>
<dbReference type="GO" id="GO:0005886">
    <property type="term" value="C:plasma membrane"/>
    <property type="evidence" value="ECO:0007669"/>
    <property type="project" value="UniProtKB-SubCell"/>
</dbReference>
<keyword evidence="3" id="KW-1003">Cell membrane</keyword>
<feature type="transmembrane region" description="Helical" evidence="7">
    <location>
        <begin position="178"/>
        <end position="200"/>
    </location>
</feature>
<organism evidence="10 11">
    <name type="scientific">Faecalibacillus intestinalis</name>
    <dbReference type="NCBI Taxonomy" id="1982626"/>
    <lineage>
        <taxon>Bacteria</taxon>
        <taxon>Bacillati</taxon>
        <taxon>Bacillota</taxon>
        <taxon>Erysipelotrichia</taxon>
        <taxon>Erysipelotrichales</taxon>
        <taxon>Coprobacillaceae</taxon>
        <taxon>Faecalibacillus</taxon>
    </lineage>
</organism>
<dbReference type="PANTHER" id="PTHR32309">
    <property type="entry name" value="TYROSINE-PROTEIN KINASE"/>
    <property type="match status" value="1"/>
</dbReference>
<evidence type="ECO:0000259" key="8">
    <source>
        <dbReference type="Pfam" id="PF02706"/>
    </source>
</evidence>
<evidence type="ECO:0000256" key="2">
    <source>
        <dbReference type="ARBA" id="ARBA00006683"/>
    </source>
</evidence>
<protein>
    <submittedName>
        <fullName evidence="10">Wzz/FepE/Etk N-terminal domain-containing protein</fullName>
    </submittedName>
</protein>